<protein>
    <submittedName>
        <fullName evidence="1">Uncharacterized protein</fullName>
    </submittedName>
</protein>
<dbReference type="Proteomes" id="UP000005466">
    <property type="component" value="Unassembled WGS sequence"/>
</dbReference>
<evidence type="ECO:0000313" key="1">
    <source>
        <dbReference type="EMBL" id="EGH19447.1"/>
    </source>
</evidence>
<comment type="caution">
    <text evidence="1">The sequence shown here is derived from an EMBL/GenBank/DDBJ whole genome shotgun (WGS) entry which is preliminary data.</text>
</comment>
<accession>F3CJK5</accession>
<dbReference type="HOGENOM" id="CLU_3378832_0_0_6"/>
<dbReference type="AlphaFoldDB" id="F3CJK5"/>
<feature type="non-terminal residue" evidence="1">
    <location>
        <position position="1"/>
    </location>
</feature>
<evidence type="ECO:0000313" key="2">
    <source>
        <dbReference type="Proteomes" id="UP000005466"/>
    </source>
</evidence>
<gene>
    <name evidence="1" type="ORF">Pgy4_41399</name>
</gene>
<name>F3CJK5_PSESG</name>
<proteinExistence type="predicted"/>
<reference evidence="1 2" key="1">
    <citation type="journal article" date="2011" name="PLoS Pathog.">
        <title>Dynamic evolution of pathogenicity revealed by sequencing and comparative genomics of 19 Pseudomonas syringae isolates.</title>
        <authorList>
            <person name="Baltrus D.A."/>
            <person name="Nishimura M.T."/>
            <person name="Romanchuk A."/>
            <person name="Chang J.H."/>
            <person name="Mukhtar M.S."/>
            <person name="Cherkis K."/>
            <person name="Roach J."/>
            <person name="Grant S.R."/>
            <person name="Jones C.D."/>
            <person name="Dangl J.L."/>
        </authorList>
    </citation>
    <scope>NUCLEOTIDE SEQUENCE [LARGE SCALE GENOMIC DNA]</scope>
    <source>
        <strain evidence="2">race 4</strain>
    </source>
</reference>
<dbReference type="EMBL" id="ADWY01004100">
    <property type="protein sequence ID" value="EGH19447.1"/>
    <property type="molecule type" value="Genomic_DNA"/>
</dbReference>
<feature type="non-terminal residue" evidence="1">
    <location>
        <position position="34"/>
    </location>
</feature>
<sequence length="34" mass="3987">AFRLESFWWIIKKETWRTFGGLLACLIQNRAACG</sequence>
<organism evidence="1 2">
    <name type="scientific">Pseudomonas savastanoi pv. glycinea str. race 4</name>
    <dbReference type="NCBI Taxonomy" id="875330"/>
    <lineage>
        <taxon>Bacteria</taxon>
        <taxon>Pseudomonadati</taxon>
        <taxon>Pseudomonadota</taxon>
        <taxon>Gammaproteobacteria</taxon>
        <taxon>Pseudomonadales</taxon>
        <taxon>Pseudomonadaceae</taxon>
        <taxon>Pseudomonas</taxon>
    </lineage>
</organism>